<dbReference type="InterPro" id="IPR050276">
    <property type="entry name" value="MshD_Acetyltransferase"/>
</dbReference>
<dbReference type="AlphaFoldDB" id="A0A5E4TLK0"/>
<dbReference type="Proteomes" id="UP000382577">
    <property type="component" value="Unassembled WGS sequence"/>
</dbReference>
<name>A0A5E4TLK0_9BURK</name>
<protein>
    <submittedName>
        <fullName evidence="2">GCN5 family acetyltransferase</fullName>
    </submittedName>
</protein>
<keyword evidence="2" id="KW-0808">Transferase</keyword>
<dbReference type="PANTHER" id="PTHR43617">
    <property type="entry name" value="L-AMINO ACID N-ACETYLTRANSFERASE"/>
    <property type="match status" value="1"/>
</dbReference>
<dbReference type="Pfam" id="PF13527">
    <property type="entry name" value="Acetyltransf_9"/>
    <property type="match status" value="1"/>
</dbReference>
<sequence>MPWHTISRMTLLIRNETPADIDAIEALTAAAFLNAPHTAHTEQFIVNALRRAGQLTVSLVAEDECVVVGHVAISPVTISDGSADWYGLGPISVAPDRQGEGIGSQLMRASLNALQCLGAAGCVVLGEPAYYGRFGFVAEPTVTLPGVPAEYFQIVRFDAPIPSGTVAYHDAFQASA</sequence>
<evidence type="ECO:0000313" key="3">
    <source>
        <dbReference type="Proteomes" id="UP000382577"/>
    </source>
</evidence>
<dbReference type="Gene3D" id="3.40.630.30">
    <property type="match status" value="1"/>
</dbReference>
<feature type="domain" description="N-acetyltransferase" evidence="1">
    <location>
        <begin position="11"/>
        <end position="158"/>
    </location>
</feature>
<accession>A0A5E4TLK0</accession>
<dbReference type="GO" id="GO:0016747">
    <property type="term" value="F:acyltransferase activity, transferring groups other than amino-acyl groups"/>
    <property type="evidence" value="ECO:0007669"/>
    <property type="project" value="InterPro"/>
</dbReference>
<organism evidence="2 3">
    <name type="scientific">Pandoraea fibrosis</name>
    <dbReference type="NCBI Taxonomy" id="1891094"/>
    <lineage>
        <taxon>Bacteria</taxon>
        <taxon>Pseudomonadati</taxon>
        <taxon>Pseudomonadota</taxon>
        <taxon>Betaproteobacteria</taxon>
        <taxon>Burkholderiales</taxon>
        <taxon>Burkholderiaceae</taxon>
        <taxon>Pandoraea</taxon>
    </lineage>
</organism>
<dbReference type="EMBL" id="CABPRW010000003">
    <property type="protein sequence ID" value="VVD88876.1"/>
    <property type="molecule type" value="Genomic_DNA"/>
</dbReference>
<reference evidence="2 3" key="1">
    <citation type="submission" date="2019-08" db="EMBL/GenBank/DDBJ databases">
        <authorList>
            <person name="Peeters C."/>
        </authorList>
    </citation>
    <scope>NUCLEOTIDE SEQUENCE [LARGE SCALE GENOMIC DNA]</scope>
    <source>
        <strain evidence="2 3">LMG 31113</strain>
    </source>
</reference>
<gene>
    <name evidence="2" type="ORF">PFI31113_01490</name>
</gene>
<proteinExistence type="predicted"/>
<dbReference type="InterPro" id="IPR016181">
    <property type="entry name" value="Acyl_CoA_acyltransferase"/>
</dbReference>
<evidence type="ECO:0000259" key="1">
    <source>
        <dbReference type="PROSITE" id="PS51186"/>
    </source>
</evidence>
<evidence type="ECO:0000313" key="2">
    <source>
        <dbReference type="EMBL" id="VVD88876.1"/>
    </source>
</evidence>
<dbReference type="InterPro" id="IPR000182">
    <property type="entry name" value="GNAT_dom"/>
</dbReference>
<dbReference type="PROSITE" id="PS51186">
    <property type="entry name" value="GNAT"/>
    <property type="match status" value="1"/>
</dbReference>
<dbReference type="PANTHER" id="PTHR43617:SF2">
    <property type="entry name" value="UPF0039 PROTEIN SLL0451"/>
    <property type="match status" value="1"/>
</dbReference>
<dbReference type="CDD" id="cd04301">
    <property type="entry name" value="NAT_SF"/>
    <property type="match status" value="1"/>
</dbReference>
<dbReference type="SUPFAM" id="SSF55729">
    <property type="entry name" value="Acyl-CoA N-acyltransferases (Nat)"/>
    <property type="match status" value="1"/>
</dbReference>